<evidence type="ECO:0000259" key="9">
    <source>
        <dbReference type="Pfam" id="PF00821"/>
    </source>
</evidence>
<feature type="domain" description="Phosphoenolpyruvate carboxykinase GTP-utilising N-terminal" evidence="10">
    <location>
        <begin position="33"/>
        <end position="244"/>
    </location>
</feature>
<dbReference type="InterPro" id="IPR035078">
    <property type="entry name" value="PEP_carboxykinase_GTP_N"/>
</dbReference>
<keyword evidence="11" id="KW-0670">Pyruvate</keyword>
<evidence type="ECO:0000313" key="12">
    <source>
        <dbReference type="Proteomes" id="UP000070344"/>
    </source>
</evidence>
<comment type="similarity">
    <text evidence="1 8">Belongs to the phosphoenolpyruvate carboxykinase [GTP] family.</text>
</comment>
<sequence>MMNQEAENLLESKCGKEDYEKLKAIDNPAAERFIAEAVEICNPDDIFICSDSPDEIAYIRHKAIAGEEEKAALETPGHTYHLDGPRDQGRDRENTKFLVPEDDSLSKALEQTDRKPGLEEVKGLLRDSMEGRTMIVRFLTLGPPDSEFTIPCLECTDSWYVAHCVDLLYRTGYETFLKTDPDREIFKTLHSAGELDENMVSKNPEDKGIYIDYKKNNVYSVNTQYAGNSVGFKKLALRLAIRKAHREGWLAEHFMIMGVEGPGDRKTYLAGGFPSACGKTSTAMLPGENILADDISYVRNIDGVCRGANIESGVLGILQDVSPEDDPLIWEVLHEPGEIIFTNVLIRDAKPWWLGMGRELPEEGINYTGEWWEGKTNENGEEVKPSHKNARYAMALEALPNCDPELHNPEGVELEGIFFGGRDYQGYVPIQQGYDWSHGIIAYGAALETETTFATIEEEGQYEINMMSIQDFVSIPLGEYLENYLDFGARLERTPPVFGANYFLKDSETGDFLNAIRDKHVWVKWMELRAHDDVGAIKSPTGLLPKYEDLRKLFSQALDKDYPREDYKKQFTIRVPQNLKKVERVKKFYREEAKDVPDKLFEVLNNQKNRLQKSQEKYGDYIPPSKFE</sequence>
<dbReference type="GO" id="GO:0033993">
    <property type="term" value="P:response to lipid"/>
    <property type="evidence" value="ECO:0007669"/>
    <property type="project" value="TreeGrafter"/>
</dbReference>
<accession>A0A133UY98</accession>
<dbReference type="SUPFAM" id="SSF53795">
    <property type="entry name" value="PEP carboxykinase-like"/>
    <property type="match status" value="1"/>
</dbReference>
<dbReference type="GO" id="GO:0030145">
    <property type="term" value="F:manganese ion binding"/>
    <property type="evidence" value="ECO:0007669"/>
    <property type="project" value="UniProtKB-UniRule"/>
</dbReference>
<keyword evidence="5 8" id="KW-0342">GTP-binding</keyword>
<dbReference type="GO" id="GO:0005829">
    <property type="term" value="C:cytosol"/>
    <property type="evidence" value="ECO:0007669"/>
    <property type="project" value="TreeGrafter"/>
</dbReference>
<feature type="binding site" evidence="8">
    <location>
        <position position="90"/>
    </location>
    <ligand>
        <name>substrate</name>
    </ligand>
</feature>
<evidence type="ECO:0000313" key="11">
    <source>
        <dbReference type="EMBL" id="KXA99160.1"/>
    </source>
</evidence>
<evidence type="ECO:0000256" key="5">
    <source>
        <dbReference type="ARBA" id="ARBA00023134"/>
    </source>
</evidence>
<evidence type="ECO:0000259" key="10">
    <source>
        <dbReference type="Pfam" id="PF17297"/>
    </source>
</evidence>
<feature type="active site" evidence="8">
    <location>
        <position position="277"/>
    </location>
</feature>
<dbReference type="NCBIfam" id="NF003253">
    <property type="entry name" value="PRK04210.1"/>
    <property type="match status" value="1"/>
</dbReference>
<keyword evidence="6 8" id="KW-0464">Manganese</keyword>
<dbReference type="Pfam" id="PF17297">
    <property type="entry name" value="PEPCK_N"/>
    <property type="match status" value="1"/>
</dbReference>
<gene>
    <name evidence="8" type="primary">pckG</name>
    <name evidence="11" type="ORF">AKJ41_05870</name>
</gene>
<feature type="binding site" evidence="8">
    <location>
        <begin position="276"/>
        <end position="281"/>
    </location>
    <ligand>
        <name>GTP</name>
        <dbReference type="ChEBI" id="CHEBI:37565"/>
    </ligand>
</feature>
<dbReference type="InterPro" id="IPR035077">
    <property type="entry name" value="PEP_carboxykinase_GTP_C"/>
</dbReference>
<evidence type="ECO:0000256" key="3">
    <source>
        <dbReference type="ARBA" id="ARBA00022741"/>
    </source>
</evidence>
<keyword evidence="12" id="KW-1185">Reference proteome</keyword>
<comment type="caution">
    <text evidence="11">The sequence shown here is derived from an EMBL/GenBank/DDBJ whole genome shotgun (WGS) entry which is preliminary data.</text>
</comment>
<dbReference type="GO" id="GO:0046327">
    <property type="term" value="P:glycerol biosynthetic process from pyruvate"/>
    <property type="evidence" value="ECO:0007669"/>
    <property type="project" value="TreeGrafter"/>
</dbReference>
<keyword evidence="8" id="KW-0963">Cytoplasm</keyword>
<dbReference type="EMBL" id="LHXV01000108">
    <property type="protein sequence ID" value="KXA99160.1"/>
    <property type="molecule type" value="Genomic_DNA"/>
</dbReference>
<dbReference type="GO" id="GO:0016301">
    <property type="term" value="F:kinase activity"/>
    <property type="evidence" value="ECO:0007669"/>
    <property type="project" value="UniProtKB-KW"/>
</dbReference>
<dbReference type="GO" id="GO:0071333">
    <property type="term" value="P:cellular response to glucose stimulus"/>
    <property type="evidence" value="ECO:0007669"/>
    <property type="project" value="TreeGrafter"/>
</dbReference>
<comment type="pathway">
    <text evidence="8">Carbohydrate biosynthesis; gluconeogenesis.</text>
</comment>
<protein>
    <recommendedName>
        <fullName evidence="8">Phosphoenolpyruvate carboxykinase [GTP]</fullName>
        <shortName evidence="8">PEP carboxykinase</shortName>
        <shortName evidence="8">PEPCK</shortName>
        <ecNumber evidence="8">4.1.1.32</ecNumber>
    </recommendedName>
    <alternativeName>
        <fullName evidence="8">GTP-dependent phosphoenolpyruvate carboxykinase</fullName>
        <shortName evidence="8">GTP-PEPCK</shortName>
    </alternativeName>
</protein>
<dbReference type="Gene3D" id="3.90.228.20">
    <property type="match status" value="1"/>
</dbReference>
<dbReference type="HAMAP" id="MF_00452">
    <property type="entry name" value="PEPCK_GTP"/>
    <property type="match status" value="1"/>
</dbReference>
<feature type="binding site" evidence="8">
    <location>
        <position position="391"/>
    </location>
    <ligand>
        <name>GTP</name>
        <dbReference type="ChEBI" id="CHEBI:37565"/>
    </ligand>
</feature>
<dbReference type="InterPro" id="IPR008210">
    <property type="entry name" value="PEP_carboxykinase_N"/>
</dbReference>
<comment type="cofactor">
    <cofactor evidence="8">
        <name>Mn(2+)</name>
        <dbReference type="ChEBI" id="CHEBI:29035"/>
    </cofactor>
    <text evidence="8">Binds 1 Mn(2+) ion per subunit.</text>
</comment>
<dbReference type="PATRIC" id="fig|1698271.3.peg.194"/>
<dbReference type="Proteomes" id="UP000070344">
    <property type="component" value="Unassembled WGS sequence"/>
</dbReference>
<comment type="function">
    <text evidence="8">Catalyzes the conversion of oxaloacetate (OAA) to phosphoenolpyruvate (PEP), the rate-limiting step in the metabolic pathway that produces glucose from lactate and other precursors derived from the citric acid cycle.</text>
</comment>
<feature type="binding site" evidence="8">
    <location>
        <position position="275"/>
    </location>
    <ligand>
        <name>substrate</name>
    </ligand>
</feature>
<dbReference type="PANTHER" id="PTHR11561">
    <property type="entry name" value="PHOSPHOENOLPYRUVATE CARBOXYKINASE"/>
    <property type="match status" value="1"/>
</dbReference>
<dbReference type="Pfam" id="PF00821">
    <property type="entry name" value="PEPCK_GTP"/>
    <property type="match status" value="1"/>
</dbReference>
<organism evidence="11 12">
    <name type="scientific">candidate division MSBL1 archaeon SCGC-AAA259O05</name>
    <dbReference type="NCBI Taxonomy" id="1698271"/>
    <lineage>
        <taxon>Archaea</taxon>
        <taxon>Methanobacteriati</taxon>
        <taxon>Methanobacteriota</taxon>
        <taxon>candidate division MSBL1</taxon>
    </lineage>
</organism>
<dbReference type="SUPFAM" id="SSF68923">
    <property type="entry name" value="PEP carboxykinase N-terminal domain"/>
    <property type="match status" value="1"/>
</dbReference>
<dbReference type="GO" id="GO:0005525">
    <property type="term" value="F:GTP binding"/>
    <property type="evidence" value="ECO:0007669"/>
    <property type="project" value="UniProtKB-UniRule"/>
</dbReference>
<keyword evidence="8" id="KW-0312">Gluconeogenesis</keyword>
<keyword evidence="11" id="KW-0808">Transferase</keyword>
<dbReference type="GO" id="GO:0042594">
    <property type="term" value="P:response to starvation"/>
    <property type="evidence" value="ECO:0007669"/>
    <property type="project" value="TreeGrafter"/>
</dbReference>
<dbReference type="PANTHER" id="PTHR11561:SF0">
    <property type="entry name" value="PHOSPHOENOLPYRUVATE CARBOXYKINASE [GTP]-RELATED"/>
    <property type="match status" value="1"/>
</dbReference>
<feature type="domain" description="Phosphoenolpyruvate carboxykinase C-terminal P-loop" evidence="9">
    <location>
        <begin position="249"/>
        <end position="610"/>
    </location>
</feature>
<evidence type="ECO:0000256" key="7">
    <source>
        <dbReference type="ARBA" id="ARBA00023239"/>
    </source>
</evidence>
<dbReference type="AlphaFoldDB" id="A0A133UY98"/>
<dbReference type="GO" id="GO:0006094">
    <property type="term" value="P:gluconeogenesis"/>
    <property type="evidence" value="ECO:0007669"/>
    <property type="project" value="UniProtKB-UniRule"/>
</dbReference>
<evidence type="ECO:0000256" key="4">
    <source>
        <dbReference type="ARBA" id="ARBA00022793"/>
    </source>
</evidence>
<feature type="binding site" evidence="8">
    <location>
        <position position="253"/>
    </location>
    <ligand>
        <name>Mn(2+)</name>
        <dbReference type="ChEBI" id="CHEBI:29035"/>
    </ligand>
</feature>
<evidence type="ECO:0000256" key="2">
    <source>
        <dbReference type="ARBA" id="ARBA00022723"/>
    </source>
</evidence>
<dbReference type="InterPro" id="IPR008209">
    <property type="entry name" value="PEP_carboxykinase_GTP"/>
</dbReference>
<keyword evidence="11" id="KW-0418">Kinase</keyword>
<feature type="binding site" evidence="8">
    <location>
        <position position="234"/>
    </location>
    <ligand>
        <name>Mn(2+)</name>
        <dbReference type="ChEBI" id="CHEBI:29035"/>
    </ligand>
</feature>
<dbReference type="GO" id="GO:0019543">
    <property type="term" value="P:propionate catabolic process"/>
    <property type="evidence" value="ECO:0007669"/>
    <property type="project" value="TreeGrafter"/>
</dbReference>
<dbReference type="PROSITE" id="PS00505">
    <property type="entry name" value="PEPCK_GTP"/>
    <property type="match status" value="1"/>
</dbReference>
<dbReference type="UniPathway" id="UPA00138"/>
<keyword evidence="7 8" id="KW-0456">Lyase</keyword>
<evidence type="ECO:0000256" key="6">
    <source>
        <dbReference type="ARBA" id="ARBA00023211"/>
    </source>
</evidence>
<keyword evidence="4 8" id="KW-0210">Decarboxylase</keyword>
<feature type="binding site" evidence="8">
    <location>
        <position position="294"/>
    </location>
    <ligand>
        <name>Mn(2+)</name>
        <dbReference type="ChEBI" id="CHEBI:29035"/>
    </ligand>
</feature>
<keyword evidence="2 8" id="KW-0479">Metal-binding</keyword>
<feature type="binding site" evidence="8">
    <location>
        <begin position="225"/>
        <end position="227"/>
    </location>
    <ligand>
        <name>substrate</name>
    </ligand>
</feature>
<keyword evidence="3 8" id="KW-0547">Nucleotide-binding</keyword>
<dbReference type="InterPro" id="IPR013035">
    <property type="entry name" value="PEP_carboxykinase_C"/>
</dbReference>
<evidence type="ECO:0000256" key="8">
    <source>
        <dbReference type="HAMAP-Rule" id="MF_00452"/>
    </source>
</evidence>
<proteinExistence type="inferred from homology"/>
<feature type="binding site" evidence="8">
    <location>
        <begin position="389"/>
        <end position="391"/>
    </location>
    <ligand>
        <name>substrate</name>
    </ligand>
</feature>
<comment type="catalytic activity">
    <reaction evidence="8">
        <text>oxaloacetate + GTP = phosphoenolpyruvate + GDP + CO2</text>
        <dbReference type="Rhea" id="RHEA:10388"/>
        <dbReference type="ChEBI" id="CHEBI:16452"/>
        <dbReference type="ChEBI" id="CHEBI:16526"/>
        <dbReference type="ChEBI" id="CHEBI:37565"/>
        <dbReference type="ChEBI" id="CHEBI:58189"/>
        <dbReference type="ChEBI" id="CHEBI:58702"/>
        <dbReference type="EC" id="4.1.1.32"/>
    </reaction>
</comment>
<dbReference type="GO" id="GO:0006107">
    <property type="term" value="P:oxaloacetate metabolic process"/>
    <property type="evidence" value="ECO:0007669"/>
    <property type="project" value="TreeGrafter"/>
</dbReference>
<comment type="caution">
    <text evidence="8">Lacks conserved residue(s) required for the propagation of feature annotation.</text>
</comment>
<dbReference type="EC" id="4.1.1.32" evidence="8"/>
<dbReference type="InterPro" id="IPR018091">
    <property type="entry name" value="PEP_carboxykin_GTP_CS"/>
</dbReference>
<dbReference type="GO" id="GO:0004613">
    <property type="term" value="F:phosphoenolpyruvate carboxykinase (GTP) activity"/>
    <property type="evidence" value="ECO:0007669"/>
    <property type="project" value="UniProtKB-UniRule"/>
</dbReference>
<dbReference type="Gene3D" id="3.40.449.10">
    <property type="entry name" value="Phosphoenolpyruvate Carboxykinase, domain 1"/>
    <property type="match status" value="1"/>
</dbReference>
<feature type="binding site" evidence="8">
    <location>
        <position position="422"/>
    </location>
    <ligand>
        <name>GTP</name>
        <dbReference type="ChEBI" id="CHEBI:37565"/>
    </ligand>
</feature>
<evidence type="ECO:0000256" key="1">
    <source>
        <dbReference type="ARBA" id="ARBA00005796"/>
    </source>
</evidence>
<reference evidence="11 12" key="1">
    <citation type="journal article" date="2016" name="Sci. Rep.">
        <title>Metabolic traits of an uncultured archaeal lineage -MSBL1- from brine pools of the Red Sea.</title>
        <authorList>
            <person name="Mwirichia R."/>
            <person name="Alam I."/>
            <person name="Rashid M."/>
            <person name="Vinu M."/>
            <person name="Ba-Alawi W."/>
            <person name="Anthony Kamau A."/>
            <person name="Kamanda Ngugi D."/>
            <person name="Goker M."/>
            <person name="Klenk H.P."/>
            <person name="Bajic V."/>
            <person name="Stingl U."/>
        </authorList>
    </citation>
    <scope>NUCLEOTIDE SEQUENCE [LARGE SCALE GENOMIC DNA]</scope>
    <source>
        <strain evidence="11">SCGC-AAA259O05</strain>
    </source>
</reference>
<dbReference type="Gene3D" id="2.170.8.10">
    <property type="entry name" value="Phosphoenolpyruvate Carboxykinase, domain 2"/>
    <property type="match status" value="1"/>
</dbReference>
<dbReference type="PIRSF" id="PIRSF001348">
    <property type="entry name" value="PEP_carboxykinase_GTP"/>
    <property type="match status" value="1"/>
</dbReference>
<name>A0A133UY98_9EURY</name>
<comment type="subcellular location">
    <subcellularLocation>
        <location evidence="8">Cytoplasm</location>
    </subcellularLocation>
</comment>